<organism evidence="1 2">
    <name type="scientific">Bradyrhizobium manausense</name>
    <dbReference type="NCBI Taxonomy" id="989370"/>
    <lineage>
        <taxon>Bacteria</taxon>
        <taxon>Pseudomonadati</taxon>
        <taxon>Pseudomonadota</taxon>
        <taxon>Alphaproteobacteria</taxon>
        <taxon>Hyphomicrobiales</taxon>
        <taxon>Nitrobacteraceae</taxon>
        <taxon>Bradyrhizobium</taxon>
    </lineage>
</organism>
<dbReference type="STRING" id="989370.AOQ71_04315"/>
<comment type="caution">
    <text evidence="1">The sequence shown here is derived from an EMBL/GenBank/DDBJ whole genome shotgun (WGS) entry which is preliminary data.</text>
</comment>
<sequence length="236" mass="26955">MRPLPEIDLARIAPLSRDEKRRALQQVKLGRPPYSYAPIRATISDVLNVQSDLIGPMPATPWEKIKQTIEKKSRSDAEEQANLRVAEGLFDFVQARQIVGRRLDVFPLQLGIGTKVVYWQSVVLTLNDRAIIPFLDPRRAKGLTANGRRFVFSVMHERIRAADPDYADVALAVVQFTRTDEGPRTPVVFTDEKIELFTFEELDQMVRETYELWTEILEERTADNRRRSADGGGLFS</sequence>
<keyword evidence="2" id="KW-1185">Reference proteome</keyword>
<evidence type="ECO:0000313" key="2">
    <source>
        <dbReference type="Proteomes" id="UP000051936"/>
    </source>
</evidence>
<reference evidence="1 2" key="1">
    <citation type="submission" date="2015-09" db="EMBL/GenBank/DDBJ databases">
        <title>Draft Genome Sequence of Bradyrhizobium manausense Strain BR 3351T, a Novel Symbiotic Nitrogen-Fixing Alphaproteobacterium Isolated from Brazilian Amazon Rain Forest.</title>
        <authorList>
            <person name="De Araujo J.L."/>
            <person name="Zilli J.E."/>
        </authorList>
    </citation>
    <scope>NUCLEOTIDE SEQUENCE [LARGE SCALE GENOMIC DNA]</scope>
    <source>
        <strain evidence="1 2">BR3351</strain>
    </source>
</reference>
<protein>
    <submittedName>
        <fullName evidence="1">Uncharacterized protein</fullName>
    </submittedName>
</protein>
<dbReference type="EMBL" id="LJYG01000021">
    <property type="protein sequence ID" value="KRQ16858.1"/>
    <property type="molecule type" value="Genomic_DNA"/>
</dbReference>
<dbReference type="AlphaFoldDB" id="A0A0R3E447"/>
<proteinExistence type="predicted"/>
<name>A0A0R3E447_9BRAD</name>
<dbReference type="NCBIfam" id="NF047746">
    <property type="entry name" value="SocB_toxin"/>
    <property type="match status" value="1"/>
</dbReference>
<dbReference type="InterPro" id="IPR059063">
    <property type="entry name" value="SocB"/>
</dbReference>
<gene>
    <name evidence="1" type="ORF">AOQ71_04315</name>
</gene>
<evidence type="ECO:0000313" key="1">
    <source>
        <dbReference type="EMBL" id="KRQ16858.1"/>
    </source>
</evidence>
<accession>A0A0R3E447</accession>
<dbReference type="Pfam" id="PF26318">
    <property type="entry name" value="SocB"/>
    <property type="match status" value="1"/>
</dbReference>
<dbReference type="Proteomes" id="UP000051936">
    <property type="component" value="Unassembled WGS sequence"/>
</dbReference>